<proteinExistence type="predicted"/>
<gene>
    <name evidence="1" type="ORF">CRH09_27435</name>
</gene>
<name>A0A291RPW5_9NOCA</name>
<dbReference type="AlphaFoldDB" id="A0A291RPW5"/>
<evidence type="ECO:0000313" key="2">
    <source>
        <dbReference type="Proteomes" id="UP000221961"/>
    </source>
</evidence>
<dbReference type="EMBL" id="CP023778">
    <property type="protein sequence ID" value="ATL69360.1"/>
    <property type="molecule type" value="Genomic_DNA"/>
</dbReference>
<evidence type="ECO:0000313" key="1">
    <source>
        <dbReference type="EMBL" id="ATL69360.1"/>
    </source>
</evidence>
<accession>A0A291RPW5</accession>
<organism evidence="1 2">
    <name type="scientific">Nocardia terpenica</name>
    <dbReference type="NCBI Taxonomy" id="455432"/>
    <lineage>
        <taxon>Bacteria</taxon>
        <taxon>Bacillati</taxon>
        <taxon>Actinomycetota</taxon>
        <taxon>Actinomycetes</taxon>
        <taxon>Mycobacteriales</taxon>
        <taxon>Nocardiaceae</taxon>
        <taxon>Nocardia</taxon>
    </lineage>
</organism>
<dbReference type="Proteomes" id="UP000221961">
    <property type="component" value="Chromosome"/>
</dbReference>
<protein>
    <submittedName>
        <fullName evidence="1">Uncharacterized protein</fullName>
    </submittedName>
</protein>
<reference evidence="1 2" key="1">
    <citation type="submission" date="2017-10" db="EMBL/GenBank/DDBJ databases">
        <title>Comparative genomics between pathogenic Norcardia.</title>
        <authorList>
            <person name="Zeng L."/>
        </authorList>
    </citation>
    <scope>NUCLEOTIDE SEQUENCE [LARGE SCALE GENOMIC DNA]</scope>
    <source>
        <strain evidence="1 2">NC_YFY_NT001</strain>
    </source>
</reference>
<dbReference type="KEGG" id="ntp:CRH09_27435"/>
<sequence>MLQGCADNAGVPVSQQIQAELDTQVFPLLETPRLFQLPDLRPDAQHDWGWVVGVDGFHELVVIDQPDQVLTLVVAADD</sequence>